<dbReference type="HOGENOM" id="CLU_1026889_0_0_1"/>
<dbReference type="Proteomes" id="UP000006039">
    <property type="component" value="Unassembled WGS sequence"/>
</dbReference>
<protein>
    <submittedName>
        <fullName evidence="1 2">Uncharacterized protein</fullName>
    </submittedName>
</protein>
<proteinExistence type="predicted"/>
<evidence type="ECO:0000313" key="2">
    <source>
        <dbReference type="EnsemblFungi" id="EJT69022"/>
    </source>
</evidence>
<reference evidence="1" key="2">
    <citation type="submission" date="2010-07" db="EMBL/GenBank/DDBJ databases">
        <authorList>
            <consortium name="The Broad Institute Genome Sequencing Platform"/>
            <consortium name="Broad Institute Genome Sequencing Center for Infectious Disease"/>
            <person name="Ma L.-J."/>
            <person name="Dead R."/>
            <person name="Young S."/>
            <person name="Zeng Q."/>
            <person name="Koehrsen M."/>
            <person name="Alvarado L."/>
            <person name="Berlin A."/>
            <person name="Chapman S.B."/>
            <person name="Chen Z."/>
            <person name="Freedman E."/>
            <person name="Gellesch M."/>
            <person name="Goldberg J."/>
            <person name="Griggs A."/>
            <person name="Gujja S."/>
            <person name="Heilman E.R."/>
            <person name="Heiman D."/>
            <person name="Hepburn T."/>
            <person name="Howarth C."/>
            <person name="Jen D."/>
            <person name="Larson L."/>
            <person name="Mehta T."/>
            <person name="Neiman D."/>
            <person name="Pearson M."/>
            <person name="Roberts A."/>
            <person name="Saif S."/>
            <person name="Shea T."/>
            <person name="Shenoy N."/>
            <person name="Sisk P."/>
            <person name="Stolte C."/>
            <person name="Sykes S."/>
            <person name="Walk T."/>
            <person name="White J."/>
            <person name="Yandava C."/>
            <person name="Haas B."/>
            <person name="Nusbaum C."/>
            <person name="Birren B."/>
        </authorList>
    </citation>
    <scope>NUCLEOTIDE SEQUENCE</scope>
    <source>
        <strain evidence="1">R3-111a-1</strain>
    </source>
</reference>
<reference evidence="2" key="5">
    <citation type="submission" date="2018-04" db="UniProtKB">
        <authorList>
            <consortium name="EnsemblFungi"/>
        </authorList>
    </citation>
    <scope>IDENTIFICATION</scope>
    <source>
        <strain evidence="2">R3-111a-1</strain>
    </source>
</reference>
<dbReference type="GeneID" id="20353877"/>
<sequence>MAWWGSAERVGSLRSRRCGRLAVVGRQDGPRSLDPVIAASGFNFTLQRSGLYLLVALIRPIGTAIPGTLVPWAKSDESAPLDFSSGHTVTGKCTDDRMSPCDRWVQLSGGLMHGVQQDSVYAALPGGSGLGAGKIDILAQVQLWRDKYVDQTWLALTDDDAATFQISINDAHCFAIQGQLGEVTTIMGKALPSLSTEAIDLERNMLRLIRCLEHLARYKMTKGVIGGTGQGAPDQGAPDQEKTAGAVKVPVGGAIRGNSYEYANRTVKLEL</sequence>
<organism evidence="1">
    <name type="scientific">Gaeumannomyces tritici (strain R3-111a-1)</name>
    <name type="common">Wheat and barley take-all root rot fungus</name>
    <name type="synonym">Gaeumannomyces graminis var. tritici</name>
    <dbReference type="NCBI Taxonomy" id="644352"/>
    <lineage>
        <taxon>Eukaryota</taxon>
        <taxon>Fungi</taxon>
        <taxon>Dikarya</taxon>
        <taxon>Ascomycota</taxon>
        <taxon>Pezizomycotina</taxon>
        <taxon>Sordariomycetes</taxon>
        <taxon>Sordariomycetidae</taxon>
        <taxon>Magnaporthales</taxon>
        <taxon>Magnaporthaceae</taxon>
        <taxon>Gaeumannomyces</taxon>
    </lineage>
</organism>
<evidence type="ECO:0000313" key="1">
    <source>
        <dbReference type="EMBL" id="EJT69022.1"/>
    </source>
</evidence>
<reference evidence="1" key="3">
    <citation type="submission" date="2010-09" db="EMBL/GenBank/DDBJ databases">
        <title>Annotation of Gaeumannomyces graminis var. tritici R3-111a-1.</title>
        <authorList>
            <consortium name="The Broad Institute Genome Sequencing Platform"/>
            <person name="Ma L.-J."/>
            <person name="Dead R."/>
            <person name="Young S.K."/>
            <person name="Zeng Q."/>
            <person name="Gargeya S."/>
            <person name="Fitzgerald M."/>
            <person name="Haas B."/>
            <person name="Abouelleil A."/>
            <person name="Alvarado L."/>
            <person name="Arachchi H.M."/>
            <person name="Berlin A."/>
            <person name="Brown A."/>
            <person name="Chapman S.B."/>
            <person name="Chen Z."/>
            <person name="Dunbar C."/>
            <person name="Freedman E."/>
            <person name="Gearin G."/>
            <person name="Gellesch M."/>
            <person name="Goldberg J."/>
            <person name="Griggs A."/>
            <person name="Gujja S."/>
            <person name="Heiman D."/>
            <person name="Howarth C."/>
            <person name="Larson L."/>
            <person name="Lui A."/>
            <person name="MacDonald P.J.P."/>
            <person name="Mehta T."/>
            <person name="Montmayeur A."/>
            <person name="Murphy C."/>
            <person name="Neiman D."/>
            <person name="Pearson M."/>
            <person name="Priest M."/>
            <person name="Roberts A."/>
            <person name="Saif S."/>
            <person name="Shea T."/>
            <person name="Shenoy N."/>
            <person name="Sisk P."/>
            <person name="Stolte C."/>
            <person name="Sykes S."/>
            <person name="Yandava C."/>
            <person name="Wortman J."/>
            <person name="Nusbaum C."/>
            <person name="Birren B."/>
        </authorList>
    </citation>
    <scope>NUCLEOTIDE SEQUENCE</scope>
    <source>
        <strain evidence="1">R3-111a-1</strain>
    </source>
</reference>
<reference evidence="2" key="4">
    <citation type="journal article" date="2015" name="G3 (Bethesda)">
        <title>Genome sequences of three phytopathogenic species of the Magnaporthaceae family of fungi.</title>
        <authorList>
            <person name="Okagaki L.H."/>
            <person name="Nunes C.C."/>
            <person name="Sailsbery J."/>
            <person name="Clay B."/>
            <person name="Brown D."/>
            <person name="John T."/>
            <person name="Oh Y."/>
            <person name="Young N."/>
            <person name="Fitzgerald M."/>
            <person name="Haas B.J."/>
            <person name="Zeng Q."/>
            <person name="Young S."/>
            <person name="Adiconis X."/>
            <person name="Fan L."/>
            <person name="Levin J.Z."/>
            <person name="Mitchell T.K."/>
            <person name="Okubara P.A."/>
            <person name="Farman M.L."/>
            <person name="Kohn L.M."/>
            <person name="Birren B."/>
            <person name="Ma L.-J."/>
            <person name="Dean R.A."/>
        </authorList>
    </citation>
    <scope>NUCLEOTIDE SEQUENCE</scope>
    <source>
        <strain evidence="2">R3-111a-1</strain>
    </source>
</reference>
<name>J3PIT9_GAET3</name>
<dbReference type="AlphaFoldDB" id="J3PIT9"/>
<dbReference type="EnsemblFungi" id="EJT69022">
    <property type="protein sequence ID" value="EJT69022"/>
    <property type="gene ID" value="GGTG_13419"/>
</dbReference>
<accession>J3PIT9</accession>
<gene>
    <name evidence="2" type="primary">20353877</name>
    <name evidence="1" type="ORF">GGTG_13419</name>
</gene>
<dbReference type="VEuPathDB" id="FungiDB:GGTG_13419"/>
<keyword evidence="3" id="KW-1185">Reference proteome</keyword>
<reference evidence="3" key="1">
    <citation type="submission" date="2010-07" db="EMBL/GenBank/DDBJ databases">
        <title>The genome sequence of Gaeumannomyces graminis var. tritici strain R3-111a-1.</title>
        <authorList>
            <consortium name="The Broad Institute Genome Sequencing Platform"/>
            <person name="Ma L.-J."/>
            <person name="Dead R."/>
            <person name="Young S."/>
            <person name="Zeng Q."/>
            <person name="Koehrsen M."/>
            <person name="Alvarado L."/>
            <person name="Berlin A."/>
            <person name="Chapman S.B."/>
            <person name="Chen Z."/>
            <person name="Freedman E."/>
            <person name="Gellesch M."/>
            <person name="Goldberg J."/>
            <person name="Griggs A."/>
            <person name="Gujja S."/>
            <person name="Heilman E.R."/>
            <person name="Heiman D."/>
            <person name="Hepburn T."/>
            <person name="Howarth C."/>
            <person name="Jen D."/>
            <person name="Larson L."/>
            <person name="Mehta T."/>
            <person name="Neiman D."/>
            <person name="Pearson M."/>
            <person name="Roberts A."/>
            <person name="Saif S."/>
            <person name="Shea T."/>
            <person name="Shenoy N."/>
            <person name="Sisk P."/>
            <person name="Stolte C."/>
            <person name="Sykes S."/>
            <person name="Walk T."/>
            <person name="White J."/>
            <person name="Yandava C."/>
            <person name="Haas B."/>
            <person name="Nusbaum C."/>
            <person name="Birren B."/>
        </authorList>
    </citation>
    <scope>NUCLEOTIDE SEQUENCE [LARGE SCALE GENOMIC DNA]</scope>
    <source>
        <strain evidence="3">R3-111a-1</strain>
    </source>
</reference>
<dbReference type="EMBL" id="GL385407">
    <property type="protein sequence ID" value="EJT69022.1"/>
    <property type="molecule type" value="Genomic_DNA"/>
</dbReference>
<dbReference type="RefSeq" id="XP_009229589.1">
    <property type="nucleotide sequence ID" value="XM_009231325.1"/>
</dbReference>
<evidence type="ECO:0000313" key="3">
    <source>
        <dbReference type="Proteomes" id="UP000006039"/>
    </source>
</evidence>